<dbReference type="EMBL" id="KN840475">
    <property type="protein sequence ID" value="KIP08777.1"/>
    <property type="molecule type" value="Genomic_DNA"/>
</dbReference>
<protein>
    <submittedName>
        <fullName evidence="2">Uncharacterized protein</fullName>
    </submittedName>
</protein>
<dbReference type="AlphaFoldDB" id="A0A0C3SA12"/>
<dbReference type="Proteomes" id="UP000053257">
    <property type="component" value="Unassembled WGS sequence"/>
</dbReference>
<evidence type="ECO:0000313" key="3">
    <source>
        <dbReference type="Proteomes" id="UP000053257"/>
    </source>
</evidence>
<organism evidence="2 3">
    <name type="scientific">Phlebiopsis gigantea (strain 11061_1 CR5-6)</name>
    <name type="common">White-rot fungus</name>
    <name type="synonym">Peniophora gigantea</name>
    <dbReference type="NCBI Taxonomy" id="745531"/>
    <lineage>
        <taxon>Eukaryota</taxon>
        <taxon>Fungi</taxon>
        <taxon>Dikarya</taxon>
        <taxon>Basidiomycota</taxon>
        <taxon>Agaricomycotina</taxon>
        <taxon>Agaricomycetes</taxon>
        <taxon>Polyporales</taxon>
        <taxon>Phanerochaetaceae</taxon>
        <taxon>Phlebiopsis</taxon>
    </lineage>
</organism>
<dbReference type="HOGENOM" id="CLU_124015_0_0_1"/>
<feature type="region of interest" description="Disordered" evidence="1">
    <location>
        <begin position="157"/>
        <end position="193"/>
    </location>
</feature>
<sequence length="193" mass="21052">MDCLEFNIHQLILTDLAANVGDCKETTPLEELQTSIDLITSQAETRALEEEDADQLRVFMSNSRVQCNIGFAELAVNMPDSLVEDTVPVLVHILRDVPYIDFDRCLAWDDWALPDKLVTATVSALLRISTSHPEHRQAATSAIGDFVGQIIGMLQNGDSSSPSSPQHSMASIGPSSLSRSPGHSMNGQPFPFT</sequence>
<feature type="compositionally biased region" description="Polar residues" evidence="1">
    <location>
        <begin position="166"/>
        <end position="187"/>
    </location>
</feature>
<proteinExistence type="predicted"/>
<dbReference type="OrthoDB" id="10264149at2759"/>
<evidence type="ECO:0000313" key="2">
    <source>
        <dbReference type="EMBL" id="KIP08777.1"/>
    </source>
</evidence>
<reference evidence="2 3" key="1">
    <citation type="journal article" date="2014" name="PLoS Genet.">
        <title>Analysis of the Phlebiopsis gigantea genome, transcriptome and secretome provides insight into its pioneer colonization strategies of wood.</title>
        <authorList>
            <person name="Hori C."/>
            <person name="Ishida T."/>
            <person name="Igarashi K."/>
            <person name="Samejima M."/>
            <person name="Suzuki H."/>
            <person name="Master E."/>
            <person name="Ferreira P."/>
            <person name="Ruiz-Duenas F.J."/>
            <person name="Held B."/>
            <person name="Canessa P."/>
            <person name="Larrondo L.F."/>
            <person name="Schmoll M."/>
            <person name="Druzhinina I.S."/>
            <person name="Kubicek C.P."/>
            <person name="Gaskell J.A."/>
            <person name="Kersten P."/>
            <person name="St John F."/>
            <person name="Glasner J."/>
            <person name="Sabat G."/>
            <person name="Splinter BonDurant S."/>
            <person name="Syed K."/>
            <person name="Yadav J."/>
            <person name="Mgbeahuruike A.C."/>
            <person name="Kovalchuk A."/>
            <person name="Asiegbu F.O."/>
            <person name="Lackner G."/>
            <person name="Hoffmeister D."/>
            <person name="Rencoret J."/>
            <person name="Gutierrez A."/>
            <person name="Sun H."/>
            <person name="Lindquist E."/>
            <person name="Barry K."/>
            <person name="Riley R."/>
            <person name="Grigoriev I.V."/>
            <person name="Henrissat B."/>
            <person name="Kues U."/>
            <person name="Berka R.M."/>
            <person name="Martinez A.T."/>
            <person name="Covert S.F."/>
            <person name="Blanchette R.A."/>
            <person name="Cullen D."/>
        </authorList>
    </citation>
    <scope>NUCLEOTIDE SEQUENCE [LARGE SCALE GENOMIC DNA]</scope>
    <source>
        <strain evidence="2 3">11061_1 CR5-6</strain>
    </source>
</reference>
<gene>
    <name evidence="2" type="ORF">PHLGIDRAFT_364236</name>
</gene>
<name>A0A0C3SA12_PHLG1</name>
<accession>A0A0C3SA12</accession>
<evidence type="ECO:0000256" key="1">
    <source>
        <dbReference type="SAM" id="MobiDB-lite"/>
    </source>
</evidence>
<dbReference type="STRING" id="745531.A0A0C3SA12"/>
<keyword evidence="3" id="KW-1185">Reference proteome</keyword>